<evidence type="ECO:0000313" key="6">
    <source>
        <dbReference type="Proteomes" id="UP000035900"/>
    </source>
</evidence>
<dbReference type="InterPro" id="IPR025269">
    <property type="entry name" value="SAM-like_dom"/>
</dbReference>
<dbReference type="PATRIC" id="fig|1304281.5.peg.816"/>
<feature type="domain" description="Tyr recombinase" evidence="4">
    <location>
        <begin position="224"/>
        <end position="399"/>
    </location>
</feature>
<dbReference type="CDD" id="cd01185">
    <property type="entry name" value="INTN1_C_like"/>
    <property type="match status" value="1"/>
</dbReference>
<dbReference type="InterPro" id="IPR050090">
    <property type="entry name" value="Tyrosine_recombinase_XerCD"/>
</dbReference>
<accession>A0A0J7LT60</accession>
<dbReference type="Proteomes" id="UP000035900">
    <property type="component" value="Unassembled WGS sequence"/>
</dbReference>
<dbReference type="GO" id="GO:0015074">
    <property type="term" value="P:DNA integration"/>
    <property type="evidence" value="ECO:0007669"/>
    <property type="project" value="InterPro"/>
</dbReference>
<sequence length="416" mass="48413">MEQTKKSTFKLLFYLKKNELKKNGNAPVMARITIDGTPKTFGTKLEINPNSWDLKHGRVQGKSATALSINQKLDNIRGRIDKIYEDMLKHEGFATAQKVKLSFLGVGVMDDAILKVFNDQNVEFKRLVDKEERSQGTYNKYITVYNHLTEFIKERYHREDMAFRELTADFIREFDFYLRYDKQCAHNTVWIYTMPVIALAELAIKKGLIRDNPFEDYEISMEETDRGYILKEDVEKLMMCQVPHKRYELVKDIFIFSCFTGLAYADIKKLTRSNIQSFFDGHQWIISRRKKSDVASNVRLMEIPKRIIEKYQGTTRNEFIFPVPTNATCNTHIGKLVEKAEIITEQKVTFHTARHTFGTMFLTEGVPLESLSKMMGHKNISTTQIYAKITSQKISKDMDLVTPKFKAMEEAFMMAI</sequence>
<comment type="similarity">
    <text evidence="1">Belongs to the 'phage' integrase family.</text>
</comment>
<dbReference type="Pfam" id="PF00589">
    <property type="entry name" value="Phage_integrase"/>
    <property type="match status" value="1"/>
</dbReference>
<protein>
    <submittedName>
        <fullName evidence="5">Integrase</fullName>
    </submittedName>
</protein>
<evidence type="ECO:0000256" key="3">
    <source>
        <dbReference type="ARBA" id="ARBA00023172"/>
    </source>
</evidence>
<dbReference type="AlphaFoldDB" id="A0A0J7LT60"/>
<dbReference type="InterPro" id="IPR010998">
    <property type="entry name" value="Integrase_recombinase_N"/>
</dbReference>
<dbReference type="Gene3D" id="1.10.150.130">
    <property type="match status" value="1"/>
</dbReference>
<dbReference type="InterPro" id="IPR002104">
    <property type="entry name" value="Integrase_catalytic"/>
</dbReference>
<dbReference type="GeneID" id="95430686"/>
<keyword evidence="6" id="KW-1185">Reference proteome</keyword>
<evidence type="ECO:0000259" key="4">
    <source>
        <dbReference type="PROSITE" id="PS51898"/>
    </source>
</evidence>
<dbReference type="GO" id="GO:0006310">
    <property type="term" value="P:DNA recombination"/>
    <property type="evidence" value="ECO:0007669"/>
    <property type="project" value="UniProtKB-KW"/>
</dbReference>
<gene>
    <name evidence="5" type="ORF">ACM44_03785</name>
</gene>
<comment type="caution">
    <text evidence="5">The sequence shown here is derived from an EMBL/GenBank/DDBJ whole genome shotgun (WGS) entry which is preliminary data.</text>
</comment>
<dbReference type="EMBL" id="LFNG01000004">
    <property type="protein sequence ID" value="KMQ72140.1"/>
    <property type="molecule type" value="Genomic_DNA"/>
</dbReference>
<organism evidence="5 6">
    <name type="scientific">Chryseobacterium koreense CCUG 49689</name>
    <dbReference type="NCBI Taxonomy" id="1304281"/>
    <lineage>
        <taxon>Bacteria</taxon>
        <taxon>Pseudomonadati</taxon>
        <taxon>Bacteroidota</taxon>
        <taxon>Flavobacteriia</taxon>
        <taxon>Flavobacteriales</taxon>
        <taxon>Weeksellaceae</taxon>
        <taxon>Chryseobacterium group</taxon>
        <taxon>Chryseobacterium</taxon>
    </lineage>
</organism>
<dbReference type="OrthoDB" id="1098628at2"/>
<dbReference type="InterPro" id="IPR013762">
    <property type="entry name" value="Integrase-like_cat_sf"/>
</dbReference>
<dbReference type="Gene3D" id="1.10.443.10">
    <property type="entry name" value="Intergrase catalytic core"/>
    <property type="match status" value="1"/>
</dbReference>
<dbReference type="InterPro" id="IPR011010">
    <property type="entry name" value="DNA_brk_join_enz"/>
</dbReference>
<name>A0A0J7LT60_9FLAO</name>
<reference evidence="5 6" key="1">
    <citation type="journal article" date="2004" name="Int. J. Syst. Evol. Microbiol.">
        <title>Kaistella koreensis gen. nov., sp. nov., a novel member of the Chryseobacterium-Bergeyella-Riemerella branch.</title>
        <authorList>
            <person name="Kim M.K."/>
            <person name="Im W.T."/>
            <person name="Shin Y.K."/>
            <person name="Lim J.H."/>
            <person name="Kim S.H."/>
            <person name="Lee B.C."/>
            <person name="Park M.Y."/>
            <person name="Lee K.Y."/>
            <person name="Lee S.T."/>
        </authorList>
    </citation>
    <scope>NUCLEOTIDE SEQUENCE [LARGE SCALE GENOMIC DNA]</scope>
    <source>
        <strain evidence="5 6">CCUG 49689</strain>
    </source>
</reference>
<evidence type="ECO:0000256" key="1">
    <source>
        <dbReference type="ARBA" id="ARBA00008857"/>
    </source>
</evidence>
<dbReference type="PANTHER" id="PTHR30349:SF64">
    <property type="entry name" value="PROPHAGE INTEGRASE INTD-RELATED"/>
    <property type="match status" value="1"/>
</dbReference>
<dbReference type="GO" id="GO:0003677">
    <property type="term" value="F:DNA binding"/>
    <property type="evidence" value="ECO:0007669"/>
    <property type="project" value="UniProtKB-KW"/>
</dbReference>
<dbReference type="Pfam" id="PF17293">
    <property type="entry name" value="Arm-DNA-bind_5"/>
    <property type="match status" value="1"/>
</dbReference>
<dbReference type="STRING" id="1304281.ACM44_03785"/>
<keyword evidence="3" id="KW-0233">DNA recombination</keyword>
<evidence type="ECO:0000256" key="2">
    <source>
        <dbReference type="ARBA" id="ARBA00023125"/>
    </source>
</evidence>
<evidence type="ECO:0000313" key="5">
    <source>
        <dbReference type="EMBL" id="KMQ72140.1"/>
    </source>
</evidence>
<dbReference type="PANTHER" id="PTHR30349">
    <property type="entry name" value="PHAGE INTEGRASE-RELATED"/>
    <property type="match status" value="1"/>
</dbReference>
<dbReference type="InterPro" id="IPR035386">
    <property type="entry name" value="Arm-DNA-bind_5"/>
</dbReference>
<proteinExistence type="inferred from homology"/>
<dbReference type="PROSITE" id="PS51898">
    <property type="entry name" value="TYR_RECOMBINASE"/>
    <property type="match status" value="1"/>
</dbReference>
<dbReference type="SUPFAM" id="SSF56349">
    <property type="entry name" value="DNA breaking-rejoining enzymes"/>
    <property type="match status" value="1"/>
</dbReference>
<keyword evidence="2" id="KW-0238">DNA-binding</keyword>
<dbReference type="RefSeq" id="WP_002995959.1">
    <property type="nucleotide sequence ID" value="NZ_LFNG01000004.1"/>
</dbReference>
<dbReference type="Pfam" id="PF13102">
    <property type="entry name" value="Phage_int_SAM_5"/>
    <property type="match status" value="1"/>
</dbReference>